<dbReference type="Proteomes" id="UP000824229">
    <property type="component" value="Unassembled WGS sequence"/>
</dbReference>
<gene>
    <name evidence="5" type="ORF">H9872_09790</name>
</gene>
<dbReference type="InterPro" id="IPR010982">
    <property type="entry name" value="Lambda_DNA-bd_dom_sf"/>
</dbReference>
<dbReference type="GO" id="GO:0000976">
    <property type="term" value="F:transcription cis-regulatory region binding"/>
    <property type="evidence" value="ECO:0007669"/>
    <property type="project" value="TreeGrafter"/>
</dbReference>
<dbReference type="PANTHER" id="PTHR30146:SF109">
    <property type="entry name" value="HTH-TYPE TRANSCRIPTIONAL REGULATOR GALS"/>
    <property type="match status" value="1"/>
</dbReference>
<reference evidence="5" key="1">
    <citation type="journal article" date="2021" name="PeerJ">
        <title>Extensive microbial diversity within the chicken gut microbiome revealed by metagenomics and culture.</title>
        <authorList>
            <person name="Gilroy R."/>
            <person name="Ravi A."/>
            <person name="Getino M."/>
            <person name="Pursley I."/>
            <person name="Horton D.L."/>
            <person name="Alikhan N.F."/>
            <person name="Baker D."/>
            <person name="Gharbi K."/>
            <person name="Hall N."/>
            <person name="Watson M."/>
            <person name="Adriaenssens E.M."/>
            <person name="Foster-Nyarko E."/>
            <person name="Jarju S."/>
            <person name="Secka A."/>
            <person name="Antonio M."/>
            <person name="Oren A."/>
            <person name="Chaudhuri R.R."/>
            <person name="La Ragione R."/>
            <person name="Hildebrand F."/>
            <person name="Pallen M.J."/>
        </authorList>
    </citation>
    <scope>NUCLEOTIDE SEQUENCE</scope>
    <source>
        <strain evidence="5">B5-657</strain>
    </source>
</reference>
<dbReference type="AlphaFoldDB" id="A0A9E2KEP8"/>
<evidence type="ECO:0000256" key="3">
    <source>
        <dbReference type="ARBA" id="ARBA00023163"/>
    </source>
</evidence>
<dbReference type="SUPFAM" id="SSF47413">
    <property type="entry name" value="lambda repressor-like DNA-binding domains"/>
    <property type="match status" value="1"/>
</dbReference>
<dbReference type="InterPro" id="IPR028082">
    <property type="entry name" value="Peripla_BP_I"/>
</dbReference>
<organism evidence="5 6">
    <name type="scientific">Candidatus Cellulosilyticum pullistercoris</name>
    <dbReference type="NCBI Taxonomy" id="2838521"/>
    <lineage>
        <taxon>Bacteria</taxon>
        <taxon>Bacillati</taxon>
        <taxon>Bacillota</taxon>
        <taxon>Clostridia</taxon>
        <taxon>Lachnospirales</taxon>
        <taxon>Cellulosilyticaceae</taxon>
        <taxon>Cellulosilyticum</taxon>
    </lineage>
</organism>
<evidence type="ECO:0000256" key="1">
    <source>
        <dbReference type="ARBA" id="ARBA00023015"/>
    </source>
</evidence>
<dbReference type="InterPro" id="IPR000843">
    <property type="entry name" value="HTH_LacI"/>
</dbReference>
<dbReference type="Pfam" id="PF13377">
    <property type="entry name" value="Peripla_BP_3"/>
    <property type="match status" value="1"/>
</dbReference>
<dbReference type="CDD" id="cd01392">
    <property type="entry name" value="HTH_LacI"/>
    <property type="match status" value="1"/>
</dbReference>
<dbReference type="EMBL" id="JAHLFQ010000230">
    <property type="protein sequence ID" value="MBU3805031.1"/>
    <property type="molecule type" value="Genomic_DNA"/>
</dbReference>
<evidence type="ECO:0000313" key="5">
    <source>
        <dbReference type="EMBL" id="MBU3805031.1"/>
    </source>
</evidence>
<evidence type="ECO:0000313" key="6">
    <source>
        <dbReference type="Proteomes" id="UP000824229"/>
    </source>
</evidence>
<dbReference type="PANTHER" id="PTHR30146">
    <property type="entry name" value="LACI-RELATED TRANSCRIPTIONAL REPRESSOR"/>
    <property type="match status" value="1"/>
</dbReference>
<dbReference type="SMART" id="SM00354">
    <property type="entry name" value="HTH_LACI"/>
    <property type="match status" value="1"/>
</dbReference>
<dbReference type="Gene3D" id="1.10.260.40">
    <property type="entry name" value="lambda repressor-like DNA-binding domains"/>
    <property type="match status" value="1"/>
</dbReference>
<sequence length="340" mass="38148">MSKKDERNVISKKITISDIANELGVSKTTVSRAISGKGRISEATRLRVQEYIELHNYRPNVIAKSLAQSKTFNIGVVLPADTNLTEIPFFQSCLMGICDVAVSFEYDVVVITTTEEDISQLKRVVQKNKVDGIILTRTTTNDLATAYLKENHIPFVVIGSSEDAEIVQIDNNHVEGCAELTSILIKYGYYRMALLGGNPRHIVNTNRYKGFIKAFRDNKRMVDESLIHMNLTSKVMIERTVDLIMEQGVDCIVCTDDIICSQVLTRLNEKGYIIPNDVKVASFYDSVYLENYNPPVTSLRIDVKSLGIEAGECLINLIAQHEVAQKTLLDYELVLKKSTM</sequence>
<name>A0A9E2KEP8_9FIRM</name>
<dbReference type="SUPFAM" id="SSF53822">
    <property type="entry name" value="Periplasmic binding protein-like I"/>
    <property type="match status" value="1"/>
</dbReference>
<reference evidence="5" key="2">
    <citation type="submission" date="2021-04" db="EMBL/GenBank/DDBJ databases">
        <authorList>
            <person name="Gilroy R."/>
        </authorList>
    </citation>
    <scope>NUCLEOTIDE SEQUENCE</scope>
    <source>
        <strain evidence="5">B5-657</strain>
    </source>
</reference>
<dbReference type="Gene3D" id="3.40.50.2300">
    <property type="match status" value="2"/>
</dbReference>
<proteinExistence type="predicted"/>
<dbReference type="Pfam" id="PF00356">
    <property type="entry name" value="LacI"/>
    <property type="match status" value="1"/>
</dbReference>
<keyword evidence="3" id="KW-0804">Transcription</keyword>
<dbReference type="PROSITE" id="PS50932">
    <property type="entry name" value="HTH_LACI_2"/>
    <property type="match status" value="1"/>
</dbReference>
<protein>
    <submittedName>
        <fullName evidence="5">LacI family transcriptional regulator</fullName>
    </submittedName>
</protein>
<keyword evidence="1" id="KW-0805">Transcription regulation</keyword>
<dbReference type="InterPro" id="IPR046335">
    <property type="entry name" value="LacI/GalR-like_sensor"/>
</dbReference>
<accession>A0A9E2KEP8</accession>
<feature type="domain" description="HTH lacI-type" evidence="4">
    <location>
        <begin position="14"/>
        <end position="68"/>
    </location>
</feature>
<keyword evidence="2" id="KW-0238">DNA-binding</keyword>
<evidence type="ECO:0000259" key="4">
    <source>
        <dbReference type="PROSITE" id="PS50932"/>
    </source>
</evidence>
<dbReference type="GO" id="GO:0003700">
    <property type="term" value="F:DNA-binding transcription factor activity"/>
    <property type="evidence" value="ECO:0007669"/>
    <property type="project" value="TreeGrafter"/>
</dbReference>
<evidence type="ECO:0000256" key="2">
    <source>
        <dbReference type="ARBA" id="ARBA00023125"/>
    </source>
</evidence>
<comment type="caution">
    <text evidence="5">The sequence shown here is derived from an EMBL/GenBank/DDBJ whole genome shotgun (WGS) entry which is preliminary data.</text>
</comment>